<dbReference type="Proteomes" id="UP000324800">
    <property type="component" value="Unassembled WGS sequence"/>
</dbReference>
<evidence type="ECO:0000256" key="2">
    <source>
        <dbReference type="SAM" id="SignalP"/>
    </source>
</evidence>
<evidence type="ECO:0000313" key="4">
    <source>
        <dbReference type="Proteomes" id="UP000324800"/>
    </source>
</evidence>
<keyword evidence="1" id="KW-0812">Transmembrane</keyword>
<organism evidence="3 4">
    <name type="scientific">Streblomastix strix</name>
    <dbReference type="NCBI Taxonomy" id="222440"/>
    <lineage>
        <taxon>Eukaryota</taxon>
        <taxon>Metamonada</taxon>
        <taxon>Preaxostyla</taxon>
        <taxon>Oxymonadida</taxon>
        <taxon>Streblomastigidae</taxon>
        <taxon>Streblomastix</taxon>
    </lineage>
</organism>
<gene>
    <name evidence="3" type="ORF">EZS28_006372</name>
</gene>
<comment type="caution">
    <text evidence="3">The sequence shown here is derived from an EMBL/GenBank/DDBJ whole genome shotgun (WGS) entry which is preliminary data.</text>
</comment>
<accession>A0A5J4WUJ3</accession>
<proteinExistence type="predicted"/>
<feature type="transmembrane region" description="Helical" evidence="1">
    <location>
        <begin position="63"/>
        <end position="81"/>
    </location>
</feature>
<evidence type="ECO:0000256" key="1">
    <source>
        <dbReference type="SAM" id="Phobius"/>
    </source>
</evidence>
<sequence>MRLLSLFIVILPSSLCSLLPERLVQPFQKFLEGLVSAFITVPLYQIGHLLLDMFPLSRLSQIYTIVTALYPLCFGSFSHFLQLNAPGHRVSPLSFHCPAVVYKITLSSPRNPYRICYTWIQQIDSASIIKISVSNSRITRARFIAIMIFVNFMPFLVCNSVCNLAHVSVSSVSFIIERSGPH</sequence>
<protein>
    <submittedName>
        <fullName evidence="3">Uncharacterized protein</fullName>
    </submittedName>
</protein>
<feature type="signal peptide" evidence="2">
    <location>
        <begin position="1"/>
        <end position="16"/>
    </location>
</feature>
<feature type="transmembrane region" description="Helical" evidence="1">
    <location>
        <begin position="143"/>
        <end position="176"/>
    </location>
</feature>
<dbReference type="EMBL" id="SNRW01001035">
    <property type="protein sequence ID" value="KAA6398095.1"/>
    <property type="molecule type" value="Genomic_DNA"/>
</dbReference>
<keyword evidence="1" id="KW-1133">Transmembrane helix</keyword>
<name>A0A5J4WUJ3_9EUKA</name>
<keyword evidence="1" id="KW-0472">Membrane</keyword>
<reference evidence="3 4" key="1">
    <citation type="submission" date="2019-03" db="EMBL/GenBank/DDBJ databases">
        <title>Single cell metagenomics reveals metabolic interactions within the superorganism composed of flagellate Streblomastix strix and complex community of Bacteroidetes bacteria on its surface.</title>
        <authorList>
            <person name="Treitli S.C."/>
            <person name="Kolisko M."/>
            <person name="Husnik F."/>
            <person name="Keeling P."/>
            <person name="Hampl V."/>
        </authorList>
    </citation>
    <scope>NUCLEOTIDE SEQUENCE [LARGE SCALE GENOMIC DNA]</scope>
    <source>
        <strain evidence="3">ST1C</strain>
    </source>
</reference>
<keyword evidence="2" id="KW-0732">Signal</keyword>
<evidence type="ECO:0000313" key="3">
    <source>
        <dbReference type="EMBL" id="KAA6398095.1"/>
    </source>
</evidence>
<dbReference type="AlphaFoldDB" id="A0A5J4WUJ3"/>
<feature type="chain" id="PRO_5023924880" evidence="2">
    <location>
        <begin position="17"/>
        <end position="182"/>
    </location>
</feature>